<sequence>MSFKDCMNTAVEGGEIAKEDAARLTRDFDRLRKKFAGNSEVTADAEAKIALAELLKAETAHQKRKAKLSLSSIKRIAADINSYKNPRGEHDVGAAALDLLEHFGTAPFDSVEGRRKAIVGMAHARMDDVLSHFKRSALLGDVGRHNKAQLDEVVREAFGENSGNQASKQFAKVWEDTHEWLRQRFNAAGGAIGKLERWGLPQHHDARALRKVGLEQWKADIRPLLDTARMKHPLTGQPIDAGEIDDILDGIWTNIATEGWAKREPLRQSLGRGALANQRAEHRFLVFRDADSWLRYQRDYGGGGDAFAAMMGHINMMAKDIAAMEVLGPNPNGTIEWLKQVVQKQGMEKVAGRPSRFAGKAERAIDGAQSINKKIDALWGSMRGTLETPVNGRWASGLAATRSLITASVLGSAALSSVSDIGTTMMARQFVGIGAQGAFSDLVKAMGKQTRKEAVASGLILDEAMHVFHAQARYVGTIDGRGWSGFLADRVLTLSGLTPWSQAGRHAFGLAFMRTTAENAGKTFDALPPALRDVMTRYGIRPMDWDRMRGLPMHDMGSGTMIMRPNEIGERLDERLAERYLSMIQSETEYAIPSGSNRSKIMLVDENRPGTFIGEVVRSFAQFKSFGAVFLLLHGRRIHGMLTGGQVGKGAAYAGSLLVSTTLFGGMALQLKSMASGRDPQDMGTGAFWGAALLQGGGLGIYGDFLFSNINRYGGGFSTTFGGPLMQRANDAWNLTAGNIAQLASGEKTHFGRELVKFAKGNTPGSTIWYTKLAWERIVWDQLQYLADPEANKAFKQRQRFFDKEFGQGFWWRPGETLPDRAPNLPAAIGAS</sequence>
<comment type="caution">
    <text evidence="1">The sequence shown here is derived from an EMBL/GenBank/DDBJ whole genome shotgun (WGS) entry which is preliminary data.</text>
</comment>
<evidence type="ECO:0008006" key="3">
    <source>
        <dbReference type="Google" id="ProtNLM"/>
    </source>
</evidence>
<dbReference type="Proteomes" id="UP001224781">
    <property type="component" value="Unassembled WGS sequence"/>
</dbReference>
<organism evidence="1 2">
    <name type="scientific">Agrobacterium larrymoorei</name>
    <dbReference type="NCBI Taxonomy" id="160699"/>
    <lineage>
        <taxon>Bacteria</taxon>
        <taxon>Pseudomonadati</taxon>
        <taxon>Pseudomonadota</taxon>
        <taxon>Alphaproteobacteria</taxon>
        <taxon>Hyphomicrobiales</taxon>
        <taxon>Rhizobiaceae</taxon>
        <taxon>Rhizobium/Agrobacterium group</taxon>
        <taxon>Agrobacterium</taxon>
    </lineage>
</organism>
<gene>
    <name evidence="1" type="ORF">QE408_003073</name>
</gene>
<dbReference type="EMBL" id="JAUTBL010000002">
    <property type="protein sequence ID" value="MDQ1185930.1"/>
    <property type="molecule type" value="Genomic_DNA"/>
</dbReference>
<reference evidence="1 2" key="1">
    <citation type="submission" date="2023-07" db="EMBL/GenBank/DDBJ databases">
        <title>Functional and genomic diversity of the sorghum phyllosphere microbiome.</title>
        <authorList>
            <person name="Shade A."/>
        </authorList>
    </citation>
    <scope>NUCLEOTIDE SEQUENCE [LARGE SCALE GENOMIC DNA]</scope>
    <source>
        <strain evidence="1 2">SORGH_AS_1126</strain>
    </source>
</reference>
<evidence type="ECO:0000313" key="1">
    <source>
        <dbReference type="EMBL" id="MDQ1185930.1"/>
    </source>
</evidence>
<accession>A0ABU0ULU4</accession>
<evidence type="ECO:0000313" key="2">
    <source>
        <dbReference type="Proteomes" id="UP001224781"/>
    </source>
</evidence>
<proteinExistence type="predicted"/>
<dbReference type="RefSeq" id="WP_306932542.1">
    <property type="nucleotide sequence ID" value="NZ_JAUTBL010000002.1"/>
</dbReference>
<protein>
    <recommendedName>
        <fullName evidence="3">Phage protein</fullName>
    </recommendedName>
</protein>
<keyword evidence="2" id="KW-1185">Reference proteome</keyword>
<name>A0ABU0ULU4_9HYPH</name>